<feature type="compositionally biased region" description="Low complexity" evidence="10">
    <location>
        <begin position="21"/>
        <end position="30"/>
    </location>
</feature>
<keyword evidence="12" id="KW-0282">Flagellum</keyword>
<keyword evidence="12" id="KW-0966">Cell projection</keyword>
<dbReference type="Gene3D" id="2.30.330.10">
    <property type="entry name" value="SpoA-like"/>
    <property type="match status" value="1"/>
</dbReference>
<evidence type="ECO:0000256" key="1">
    <source>
        <dbReference type="ARBA" id="ARBA00004117"/>
    </source>
</evidence>
<evidence type="ECO:0000256" key="7">
    <source>
        <dbReference type="ARBA" id="ARBA00022779"/>
    </source>
</evidence>
<evidence type="ECO:0000259" key="11">
    <source>
        <dbReference type="Pfam" id="PF01052"/>
    </source>
</evidence>
<dbReference type="RefSeq" id="WP_239022126.1">
    <property type="nucleotide sequence ID" value="NZ_CP034929.1"/>
</dbReference>
<dbReference type="InterPro" id="IPR028976">
    <property type="entry name" value="CheC-like_sf"/>
</dbReference>
<feature type="region of interest" description="Disordered" evidence="10">
    <location>
        <begin position="1"/>
        <end position="50"/>
    </location>
</feature>
<dbReference type="PANTHER" id="PTHR30034:SF6">
    <property type="entry name" value="YOP PROTEINS TRANSLOCATION PROTEIN Q"/>
    <property type="match status" value="1"/>
</dbReference>
<name>A0ABW1QX40_9ACTN</name>
<keyword evidence="9" id="KW-0975">Bacterial flagellum</keyword>
<dbReference type="PIRSF" id="PIRSF002888">
    <property type="entry name" value="FliM"/>
    <property type="match status" value="1"/>
</dbReference>
<comment type="caution">
    <text evidence="12">The sequence shown here is derived from an EMBL/GenBank/DDBJ whole genome shotgun (WGS) entry which is preliminary data.</text>
</comment>
<evidence type="ECO:0000256" key="6">
    <source>
        <dbReference type="ARBA" id="ARBA00022500"/>
    </source>
</evidence>
<feature type="domain" description="Flagellar motor switch protein FliN-like C-terminal" evidence="11">
    <location>
        <begin position="258"/>
        <end position="325"/>
    </location>
</feature>
<evidence type="ECO:0000256" key="3">
    <source>
        <dbReference type="ARBA" id="ARBA00011049"/>
    </source>
</evidence>
<comment type="similarity">
    <text evidence="3">Belongs to the FliM family.</text>
</comment>
<evidence type="ECO:0000256" key="10">
    <source>
        <dbReference type="SAM" id="MobiDB-lite"/>
    </source>
</evidence>
<proteinExistence type="inferred from homology"/>
<dbReference type="EMBL" id="JBHSQI010000005">
    <property type="protein sequence ID" value="MFC6154114.1"/>
    <property type="molecule type" value="Genomic_DNA"/>
</dbReference>
<evidence type="ECO:0000256" key="4">
    <source>
        <dbReference type="ARBA" id="ARBA00021898"/>
    </source>
</evidence>
<dbReference type="Pfam" id="PF01052">
    <property type="entry name" value="FliMN_C"/>
    <property type="match status" value="1"/>
</dbReference>
<keyword evidence="12" id="KW-0969">Cilium</keyword>
<dbReference type="InterPro" id="IPR001689">
    <property type="entry name" value="Flag_FliM"/>
</dbReference>
<dbReference type="Gene3D" id="3.40.1550.10">
    <property type="entry name" value="CheC-like"/>
    <property type="match status" value="1"/>
</dbReference>
<dbReference type="SUPFAM" id="SSF101801">
    <property type="entry name" value="Surface presentation of antigens (SPOA)"/>
    <property type="match status" value="1"/>
</dbReference>
<evidence type="ECO:0000256" key="2">
    <source>
        <dbReference type="ARBA" id="ARBA00004202"/>
    </source>
</evidence>
<evidence type="ECO:0000256" key="8">
    <source>
        <dbReference type="ARBA" id="ARBA00023136"/>
    </source>
</evidence>
<organism evidence="12 13">
    <name type="scientific">Nocardioides yefusunii</name>
    <dbReference type="NCBI Taxonomy" id="2500546"/>
    <lineage>
        <taxon>Bacteria</taxon>
        <taxon>Bacillati</taxon>
        <taxon>Actinomycetota</taxon>
        <taxon>Actinomycetes</taxon>
        <taxon>Propionibacteriales</taxon>
        <taxon>Nocardioidaceae</taxon>
        <taxon>Nocardioides</taxon>
    </lineage>
</organism>
<accession>A0ABW1QX40</accession>
<keyword evidence="5" id="KW-1003">Cell membrane</keyword>
<dbReference type="PRINTS" id="PR00955">
    <property type="entry name" value="FLGMOTORFLIM"/>
</dbReference>
<dbReference type="SUPFAM" id="SSF103039">
    <property type="entry name" value="CheC-like"/>
    <property type="match status" value="1"/>
</dbReference>
<evidence type="ECO:0000313" key="12">
    <source>
        <dbReference type="EMBL" id="MFC6154114.1"/>
    </source>
</evidence>
<keyword evidence="6" id="KW-0145">Chemotaxis</keyword>
<dbReference type="CDD" id="cd17908">
    <property type="entry name" value="FliM"/>
    <property type="match status" value="1"/>
</dbReference>
<evidence type="ECO:0000256" key="5">
    <source>
        <dbReference type="ARBA" id="ARBA00022475"/>
    </source>
</evidence>
<dbReference type="Pfam" id="PF02154">
    <property type="entry name" value="FliM"/>
    <property type="match status" value="1"/>
</dbReference>
<keyword evidence="8" id="KW-0472">Membrane</keyword>
<sequence length="332" mass="35682">MTPPAPPAAPSVGHAESAPTAGQRPGSPGARGRRRAVPSTPEPYDFRRPIQLSREHSRLLQLGFDSFARQVTTVFTSMLRTVCQFQLLGVQQVSYDEFVASLQGPTFLTKFTADPISGQGLLDLPLRSVFASIDHMLGGPGGTHQPKRALTEIETAVAQVLVERLLGELRYGMASIVELEPETTGIEYSPQFAQVAGAADVMMVAEFQLRIDDVAHVVSLCLPFTGLLPHLAKAAAPAPVSDRERAKKAQAAELLRQQFESVPVDASVRFRATRLTPESLTSLRPGDIVRLSHPSTAPLDVVVDDTTFAHATPGAKGPRLAALIVGTTEENR</sequence>
<reference evidence="13" key="1">
    <citation type="journal article" date="2019" name="Int. J. Syst. Evol. Microbiol.">
        <title>The Global Catalogue of Microorganisms (GCM) 10K type strain sequencing project: providing services to taxonomists for standard genome sequencing and annotation.</title>
        <authorList>
            <consortium name="The Broad Institute Genomics Platform"/>
            <consortium name="The Broad Institute Genome Sequencing Center for Infectious Disease"/>
            <person name="Wu L."/>
            <person name="Ma J."/>
        </authorList>
    </citation>
    <scope>NUCLEOTIDE SEQUENCE [LARGE SCALE GENOMIC DNA]</scope>
    <source>
        <strain evidence="13">DFY28</strain>
    </source>
</reference>
<keyword evidence="13" id="KW-1185">Reference proteome</keyword>
<dbReference type="InterPro" id="IPR001543">
    <property type="entry name" value="FliN-like_C"/>
</dbReference>
<dbReference type="InterPro" id="IPR036429">
    <property type="entry name" value="SpoA-like_sf"/>
</dbReference>
<dbReference type="Proteomes" id="UP001596098">
    <property type="component" value="Unassembled WGS sequence"/>
</dbReference>
<protein>
    <recommendedName>
        <fullName evidence="4">Flagellar motor switch protein FliM</fullName>
    </recommendedName>
</protein>
<dbReference type="PANTHER" id="PTHR30034">
    <property type="entry name" value="FLAGELLAR MOTOR SWITCH PROTEIN FLIM"/>
    <property type="match status" value="1"/>
</dbReference>
<gene>
    <name evidence="12" type="ORF">ACFPWU_10645</name>
</gene>
<comment type="subcellular location">
    <subcellularLocation>
        <location evidence="1">Bacterial flagellum basal body</location>
    </subcellularLocation>
    <subcellularLocation>
        <location evidence="2">Cell membrane</location>
        <topology evidence="2">Peripheral membrane protein</topology>
    </subcellularLocation>
</comment>
<keyword evidence="7" id="KW-0283">Flagellar rotation</keyword>
<evidence type="ECO:0000256" key="9">
    <source>
        <dbReference type="ARBA" id="ARBA00023143"/>
    </source>
</evidence>
<evidence type="ECO:0000313" key="13">
    <source>
        <dbReference type="Proteomes" id="UP001596098"/>
    </source>
</evidence>